<proteinExistence type="inferred from homology"/>
<feature type="compositionally biased region" description="Polar residues" evidence="12">
    <location>
        <begin position="1687"/>
        <end position="1708"/>
    </location>
</feature>
<keyword evidence="4 13" id="KW-0812">Transmembrane</keyword>
<keyword evidence="2" id="KW-0813">Transport</keyword>
<name>A0A8K1FCV0_PYTOL</name>
<dbReference type="InterPro" id="IPR027359">
    <property type="entry name" value="Volt_channel_dom_sf"/>
</dbReference>
<feature type="transmembrane region" description="Helical" evidence="13">
    <location>
        <begin position="922"/>
        <end position="940"/>
    </location>
</feature>
<evidence type="ECO:0000256" key="12">
    <source>
        <dbReference type="SAM" id="MobiDB-lite"/>
    </source>
</evidence>
<gene>
    <name evidence="15" type="ORF">Poli38472_003556</name>
</gene>
<evidence type="ECO:0000256" key="5">
    <source>
        <dbReference type="ARBA" id="ARBA00022837"/>
    </source>
</evidence>
<reference evidence="15" key="1">
    <citation type="submission" date="2019-03" db="EMBL/GenBank/DDBJ databases">
        <title>Long read genome sequence of the mycoparasitic Pythium oligandrum ATCC 38472 isolated from sugarbeet rhizosphere.</title>
        <authorList>
            <person name="Gaulin E."/>
        </authorList>
    </citation>
    <scope>NUCLEOTIDE SEQUENCE</scope>
    <source>
        <strain evidence="15">ATCC 38472_TT</strain>
    </source>
</reference>
<feature type="compositionally biased region" description="Basic and acidic residues" evidence="12">
    <location>
        <begin position="1784"/>
        <end position="1803"/>
    </location>
</feature>
<feature type="transmembrane region" description="Helical" evidence="13">
    <location>
        <begin position="169"/>
        <end position="189"/>
    </location>
</feature>
<evidence type="ECO:0000256" key="11">
    <source>
        <dbReference type="ARBA" id="ARBA00067459"/>
    </source>
</evidence>
<dbReference type="InterPro" id="IPR043203">
    <property type="entry name" value="VGCC_Ca_Na"/>
</dbReference>
<dbReference type="Gene3D" id="1.20.120.350">
    <property type="entry name" value="Voltage-gated potassium channels. Chain C"/>
    <property type="match status" value="4"/>
</dbReference>
<evidence type="ECO:0000256" key="13">
    <source>
        <dbReference type="SAM" id="Phobius"/>
    </source>
</evidence>
<feature type="transmembrane region" description="Helical" evidence="13">
    <location>
        <begin position="1276"/>
        <end position="1294"/>
    </location>
</feature>
<feature type="transmembrane region" description="Helical" evidence="13">
    <location>
        <begin position="700"/>
        <end position="722"/>
    </location>
</feature>
<evidence type="ECO:0000256" key="3">
    <source>
        <dbReference type="ARBA" id="ARBA00022475"/>
    </source>
</evidence>
<evidence type="ECO:0000256" key="1">
    <source>
        <dbReference type="ARBA" id="ARBA00004651"/>
    </source>
</evidence>
<evidence type="ECO:0000313" key="15">
    <source>
        <dbReference type="EMBL" id="TMW57631.1"/>
    </source>
</evidence>
<feature type="domain" description="Ion transport" evidence="14">
    <location>
        <begin position="144"/>
        <end position="410"/>
    </location>
</feature>
<keyword evidence="9" id="KW-0325">Glycoprotein</keyword>
<evidence type="ECO:0000256" key="8">
    <source>
        <dbReference type="ARBA" id="ARBA00023136"/>
    </source>
</evidence>
<feature type="transmembrane region" description="Helical" evidence="13">
    <location>
        <begin position="772"/>
        <end position="798"/>
    </location>
</feature>
<dbReference type="PANTHER" id="PTHR10037">
    <property type="entry name" value="VOLTAGE-GATED CATION CHANNEL CALCIUM AND SODIUM"/>
    <property type="match status" value="1"/>
</dbReference>
<evidence type="ECO:0000256" key="7">
    <source>
        <dbReference type="ARBA" id="ARBA00023065"/>
    </source>
</evidence>
<keyword evidence="5" id="KW-0106">Calcium</keyword>
<feature type="transmembrane region" description="Helical" evidence="13">
    <location>
        <begin position="1306"/>
        <end position="1325"/>
    </location>
</feature>
<feature type="domain" description="Ion transport" evidence="14">
    <location>
        <begin position="574"/>
        <end position="807"/>
    </location>
</feature>
<accession>A0A8K1FCV0</accession>
<dbReference type="SUPFAM" id="SSF81324">
    <property type="entry name" value="Voltage-gated potassium channels"/>
    <property type="match status" value="4"/>
</dbReference>
<comment type="similarity">
    <text evidence="10">Belongs to the calcium channel alpha-1 subunit (TC 1.A.1.11) family.</text>
</comment>
<sequence length="1858" mass="209377">MTSSRHTRVAAMGTGDGPSPERGSLVYRSVVDAVVSEEDGGQEEGATTTQPPSPQSPQRRIRRLSAEERALTKKTSRILTSHIAEVVLQSDALRVQQLRSKYLEHLNSNNMLESVHGSSTRSSTHFTSRWAPVKLRLQRFVKSNVFRAAIYIVVLLDMFVLALDNDASQPIFAAFDITLTTLLLLEIVLKSLAFGFFRGPNAYLVHSRYRVLNVALIVASLLSHLIDRAGGSTWRIFRGLKTFRALTLYAGLRRILKALLRAIPFLTNVSTLALFFLLAFSIFSLEAYRGAYDKQCAWLEVTTSSTLNDTLWTALPRLYCSSDDDCGAGRTCESFTPPSKNINFDSGISSLFLVFLVVAQDGWVTDIMEPAVEATSLFSTLFFVAIVASMVFLVVNLFVAVITTAFMNYTVEHATAAEGNGGHDDAMVRRMTKMSPKVEATRVSLIMGATLAIEESMQVAAAVDTHADGQEFVVGIPKDRFARALARTHKFSTMHDLIVETTLDLIQKTDNVDEFFARAYRNLPQTTRGSVASVIMGTARTARNVGGQDFTQPEHPPTSERFRHFQQFVLSKRFDDLLTVCILVNTILLLIEYPGMPSTIVTLLSVSEYVFGSLFALEMLLRIIALRGLRAYLSSTERLFDLIVVLCTSVNMVVLNHANVGFSGLNSVSSLRTLRVGRLMMKYEGTRKLIESVLKSSRGVVDVAVFMLLFQVVNAIVAMQIFGGSHLSSDGETPRWNFDTFGRSFLTLLQVITADQWSSIAYDAVDADNFHWFMVPFLIIIFILGQYVLLNLFIAVILENFSISEEEAYQLQLEQIIAIPKELDIYERIEEEGVRAFGEMEQLDNVNNVKLRMFLGLDQKRKSIGSFFSSQEMTKHDPDYNSAASHGRRYHIPHKARVLAKKQPRWLVLYHRACCYLTTNVWFSRLVQLMIFVSCVTLGLEDPHPSLSDVPPTAELKTTLSTLNRLVLAILILEFVVKVSSMGFGLEYVRVMLFHHDERLGYVHKHAYLEDRWNQLDFFLLVLTAADEVISSVDPTVSAARVFRAGRVLRPLRIVSRNHEMQTILGALARSLPQVGNVFALCGIVYIIFGVIGRSLFAGKFYSCNDDSVATKSECVGFFYMQPDGALPWQEAAARGIPSESFLVPRVWSNARFSFDHIGAAFLTLLEMTSLKWVDKAFAAMDITGIDRQPVADNAPLNALFFILFVYIGALFVIRLFVGVLVEQFQRNNGTQILTESQKAWVDLEKFVLLLQPLKRVPLPSTQVQRLLYALCQHAYFSRAIGVAILLNVVLLLFNPSSSDSTSSRVIELLFMMVFSVEAACKCLAFRQHYVISGVGAFELLILIGSLIAYVSGSGYHSLIQTGRVFRMLRVLRFVRLNRGVYAVFQTFRASLRPIAHIFFLLIMIFFIFAIVGRQLFGGVRFGPAMNHFSNFRNFFSSFVVLFQIMAGDDWHLLMTDCMRVKPFCVERLHPETDEWESDCGSTGGAVLFFATYVMLVVFVFLNLFIAVVLENFRSCYLQDDVCPISLHDFERYREVFMTYDVDGSGSFPLWQLAAFLTDLPTGLRVDKHEDRVAFLQVRSQVQALQESFMRERSKRPFFNELLRMLCIHQLGIRSLPYEQQRGRVKQIFIYRAKVANMLVEAVVQGYVQRWRQRKTREQMGQLRVQMQPERALIRQLSEIGQRRSQRNGTITANEEAPTQDSVRSTSMDVPEPSVTRVFPSSEGEMAPVVHDGVETGTGNHEEPREQNEQTGDVNDQKSPLPPVEHHRARQHHQRKGHKMRNRREHEQPAGPEEDHIEHEGHNACDTVDSQESEIQANAHEALVTKSASISDSPLHAPRRLPKLTVAPHPHSKVLPSS</sequence>
<evidence type="ECO:0000256" key="2">
    <source>
        <dbReference type="ARBA" id="ARBA00022448"/>
    </source>
</evidence>
<feature type="transmembrane region" description="Helical" evidence="13">
    <location>
        <begin position="209"/>
        <end position="226"/>
    </location>
</feature>
<feature type="compositionally biased region" description="Basic residues" evidence="12">
    <location>
        <begin position="1767"/>
        <end position="1783"/>
    </location>
</feature>
<dbReference type="Gene3D" id="1.10.287.70">
    <property type="match status" value="4"/>
</dbReference>
<keyword evidence="8 13" id="KW-0472">Membrane</keyword>
<feature type="transmembrane region" description="Helical" evidence="13">
    <location>
        <begin position="1429"/>
        <end position="1447"/>
    </location>
</feature>
<feature type="transmembrane region" description="Helical" evidence="13">
    <location>
        <begin position="144"/>
        <end position="163"/>
    </location>
</feature>
<dbReference type="InterPro" id="IPR005821">
    <property type="entry name" value="Ion_trans_dom"/>
</dbReference>
<feature type="transmembrane region" description="Helical" evidence="13">
    <location>
        <begin position="380"/>
        <end position="402"/>
    </location>
</feature>
<feature type="domain" description="Ion transport" evidence="14">
    <location>
        <begin position="922"/>
        <end position="1228"/>
    </location>
</feature>
<feature type="region of interest" description="Disordered" evidence="12">
    <location>
        <begin position="1"/>
        <end position="62"/>
    </location>
</feature>
<keyword evidence="3" id="KW-1003">Cell membrane</keyword>
<evidence type="ECO:0000256" key="6">
    <source>
        <dbReference type="ARBA" id="ARBA00022989"/>
    </source>
</evidence>
<feature type="transmembrane region" description="Helical" evidence="13">
    <location>
        <begin position="1078"/>
        <end position="1097"/>
    </location>
</feature>
<dbReference type="FunFam" id="1.10.287.70:FF:000093">
    <property type="entry name" value="Calcium channel subunit Cch1"/>
    <property type="match status" value="1"/>
</dbReference>
<feature type="transmembrane region" description="Helical" evidence="13">
    <location>
        <begin position="577"/>
        <end position="594"/>
    </location>
</feature>
<keyword evidence="7" id="KW-0406">Ion transport</keyword>
<dbReference type="Pfam" id="PF00520">
    <property type="entry name" value="Ion_trans"/>
    <property type="match status" value="4"/>
</dbReference>
<evidence type="ECO:0000256" key="10">
    <source>
        <dbReference type="ARBA" id="ARBA00061395"/>
    </source>
</evidence>
<comment type="subcellular location">
    <subcellularLocation>
        <location evidence="1">Cell membrane</location>
        <topology evidence="1">Multi-pass membrane protein</topology>
    </subcellularLocation>
</comment>
<evidence type="ECO:0000256" key="9">
    <source>
        <dbReference type="ARBA" id="ARBA00023180"/>
    </source>
</evidence>
<feature type="transmembrane region" description="Helical" evidence="13">
    <location>
        <begin position="262"/>
        <end position="285"/>
    </location>
</feature>
<evidence type="ECO:0000256" key="4">
    <source>
        <dbReference type="ARBA" id="ARBA00022692"/>
    </source>
</evidence>
<evidence type="ECO:0000313" key="16">
    <source>
        <dbReference type="Proteomes" id="UP000794436"/>
    </source>
</evidence>
<dbReference type="GO" id="GO:0001518">
    <property type="term" value="C:voltage-gated sodium channel complex"/>
    <property type="evidence" value="ECO:0007669"/>
    <property type="project" value="TreeGrafter"/>
</dbReference>
<feature type="domain" description="Ion transport" evidence="14">
    <location>
        <begin position="1274"/>
        <end position="1519"/>
    </location>
</feature>
<feature type="transmembrane region" description="Helical" evidence="13">
    <location>
        <begin position="600"/>
        <end position="621"/>
    </location>
</feature>
<feature type="compositionally biased region" description="Polar residues" evidence="12">
    <location>
        <begin position="1749"/>
        <end position="1758"/>
    </location>
</feature>
<dbReference type="Proteomes" id="UP000794436">
    <property type="component" value="Unassembled WGS sequence"/>
</dbReference>
<feature type="transmembrane region" description="Helical" evidence="13">
    <location>
        <begin position="1199"/>
        <end position="1222"/>
    </location>
</feature>
<keyword evidence="6 13" id="KW-1133">Transmembrane helix</keyword>
<feature type="transmembrane region" description="Helical" evidence="13">
    <location>
        <begin position="1486"/>
        <end position="1510"/>
    </location>
</feature>
<feature type="transmembrane region" description="Helical" evidence="13">
    <location>
        <begin position="966"/>
        <end position="989"/>
    </location>
</feature>
<comment type="caution">
    <text evidence="15">The sequence shown here is derived from an EMBL/GenBank/DDBJ whole genome shotgun (WGS) entry which is preliminary data.</text>
</comment>
<feature type="transmembrane region" description="Helical" evidence="13">
    <location>
        <begin position="1395"/>
        <end position="1417"/>
    </location>
</feature>
<keyword evidence="16" id="KW-1185">Reference proteome</keyword>
<dbReference type="EMBL" id="SPLM01000144">
    <property type="protein sequence ID" value="TMW57631.1"/>
    <property type="molecule type" value="Genomic_DNA"/>
</dbReference>
<organism evidence="15 16">
    <name type="scientific">Pythium oligandrum</name>
    <name type="common">Mycoparasitic fungus</name>
    <dbReference type="NCBI Taxonomy" id="41045"/>
    <lineage>
        <taxon>Eukaryota</taxon>
        <taxon>Sar</taxon>
        <taxon>Stramenopiles</taxon>
        <taxon>Oomycota</taxon>
        <taxon>Peronosporomycetes</taxon>
        <taxon>Pythiales</taxon>
        <taxon>Pythiaceae</taxon>
        <taxon>Pythium</taxon>
    </lineage>
</organism>
<feature type="transmembrane region" description="Helical" evidence="13">
    <location>
        <begin position="1330"/>
        <end position="1351"/>
    </location>
</feature>
<dbReference type="OrthoDB" id="2984333at2759"/>
<feature type="transmembrane region" description="Helical" evidence="13">
    <location>
        <begin position="342"/>
        <end position="360"/>
    </location>
</feature>
<dbReference type="GO" id="GO:0005248">
    <property type="term" value="F:voltage-gated sodium channel activity"/>
    <property type="evidence" value="ECO:0007669"/>
    <property type="project" value="TreeGrafter"/>
</dbReference>
<dbReference type="PANTHER" id="PTHR10037:SF62">
    <property type="entry name" value="SODIUM CHANNEL PROTEIN 60E"/>
    <property type="match status" value="1"/>
</dbReference>
<evidence type="ECO:0000259" key="14">
    <source>
        <dbReference type="Pfam" id="PF00520"/>
    </source>
</evidence>
<protein>
    <recommendedName>
        <fullName evidence="11">Calcium-channel protein CCH1</fullName>
    </recommendedName>
</protein>
<feature type="region of interest" description="Disordered" evidence="12">
    <location>
        <begin position="1678"/>
        <end position="1858"/>
    </location>
</feature>